<feature type="region of interest" description="Disordered" evidence="2">
    <location>
        <begin position="40"/>
        <end position="80"/>
    </location>
</feature>
<protein>
    <recommendedName>
        <fullName evidence="5">Tetratricopeptide repeat protein 25</fullName>
    </recommendedName>
</protein>
<dbReference type="OrthoDB" id="10268002at2759"/>
<name>A0A9P0DHR1_PHACE</name>
<dbReference type="PANTHER" id="PTHR21391">
    <property type="entry name" value="AT04489P-RELATED"/>
    <property type="match status" value="1"/>
</dbReference>
<feature type="compositionally biased region" description="Low complexity" evidence="2">
    <location>
        <begin position="502"/>
        <end position="513"/>
    </location>
</feature>
<dbReference type="AlphaFoldDB" id="A0A9P0DHR1"/>
<feature type="coiled-coil region" evidence="1">
    <location>
        <begin position="318"/>
        <end position="345"/>
    </location>
</feature>
<accession>A0A9P0DHR1</accession>
<evidence type="ECO:0000313" key="3">
    <source>
        <dbReference type="EMBL" id="CAH1155097.1"/>
    </source>
</evidence>
<reference evidence="3" key="2">
    <citation type="submission" date="2022-10" db="EMBL/GenBank/DDBJ databases">
        <authorList>
            <consortium name="ENA_rothamsted_submissions"/>
            <consortium name="culmorum"/>
            <person name="King R."/>
        </authorList>
    </citation>
    <scope>NUCLEOTIDE SEQUENCE</scope>
</reference>
<gene>
    <name evidence="3" type="ORF">PHAECO_LOCUS5791</name>
</gene>
<reference evidence="3" key="1">
    <citation type="submission" date="2022-01" db="EMBL/GenBank/DDBJ databases">
        <authorList>
            <person name="King R."/>
        </authorList>
    </citation>
    <scope>NUCLEOTIDE SEQUENCE</scope>
</reference>
<dbReference type="EMBL" id="OU896723">
    <property type="protein sequence ID" value="CAH1155097.1"/>
    <property type="molecule type" value="Genomic_DNA"/>
</dbReference>
<keyword evidence="1" id="KW-0175">Coiled coil</keyword>
<feature type="region of interest" description="Disordered" evidence="2">
    <location>
        <begin position="497"/>
        <end position="541"/>
    </location>
</feature>
<dbReference type="Proteomes" id="UP001153737">
    <property type="component" value="Chromosome 17"/>
</dbReference>
<dbReference type="PANTHER" id="PTHR21391:SF0">
    <property type="entry name" value="AT04489P-RELATED"/>
    <property type="match status" value="1"/>
</dbReference>
<feature type="compositionally biased region" description="Basic and acidic residues" evidence="2">
    <location>
        <begin position="532"/>
        <end position="541"/>
    </location>
</feature>
<organism evidence="3 4">
    <name type="scientific">Phaedon cochleariae</name>
    <name type="common">Mustard beetle</name>
    <dbReference type="NCBI Taxonomy" id="80249"/>
    <lineage>
        <taxon>Eukaryota</taxon>
        <taxon>Metazoa</taxon>
        <taxon>Ecdysozoa</taxon>
        <taxon>Arthropoda</taxon>
        <taxon>Hexapoda</taxon>
        <taxon>Insecta</taxon>
        <taxon>Pterygota</taxon>
        <taxon>Neoptera</taxon>
        <taxon>Endopterygota</taxon>
        <taxon>Coleoptera</taxon>
        <taxon>Polyphaga</taxon>
        <taxon>Cucujiformia</taxon>
        <taxon>Chrysomeloidea</taxon>
        <taxon>Chrysomelidae</taxon>
        <taxon>Chrysomelinae</taxon>
        <taxon>Chrysomelini</taxon>
        <taxon>Phaedon</taxon>
    </lineage>
</organism>
<keyword evidence="4" id="KW-1185">Reference proteome</keyword>
<proteinExistence type="predicted"/>
<evidence type="ECO:0000256" key="2">
    <source>
        <dbReference type="SAM" id="MobiDB-lite"/>
    </source>
</evidence>
<sequence>MGVMHCTNAIENCLGERAGRPLRDHFKIVRKLAWKRNYEAQKPFEPKPKQKKFSKKKKPKKVSEVKDTDEPVMPKTKKHKKGIFKEYTSDPNCLSIADSLHSKTSEKLVIPPYEQSFLFSPMQKYTTNIDNYMAEKYLDSMYLDKIFLKKLQKEPGAACPNRKGSMKIQQLAKNGFKTVSYKQELLRTRRPFYYIKYQEARLSGTLETRQAEELTLQQQNLRKEADALLGRLINAAVAKKLKTLITLTEKMKHYCDSKPKRLLPEKEEYIRSACSLMRRGFYETNRLNPTQYGWDQEKRIYIMMGLPISREPSSDSIIQELKNVFVDYKKQIATFEERLQHVESNDELCWCFHELARYHSEMKKWELARVYSRKCIQEGSHKDNWEWVVNATMLLVKIDIQQHNKNDAKNEINCALDVAAQLNDRILKEYLEKCLTVIDKIEFDDIYGPKVLEQREKRILAMMSNGKMKDEFAHLFRMMAAMPASRRMSVMPGIRVQEMGPSSNRKQSSRKQSILPADHSSRDSTPALPKKSMKDQDKDARGVGFMELVQYHV</sequence>
<evidence type="ECO:0000313" key="4">
    <source>
        <dbReference type="Proteomes" id="UP001153737"/>
    </source>
</evidence>
<evidence type="ECO:0008006" key="5">
    <source>
        <dbReference type="Google" id="ProtNLM"/>
    </source>
</evidence>
<feature type="compositionally biased region" description="Basic residues" evidence="2">
    <location>
        <begin position="49"/>
        <end position="60"/>
    </location>
</feature>
<evidence type="ECO:0000256" key="1">
    <source>
        <dbReference type="SAM" id="Coils"/>
    </source>
</evidence>